<dbReference type="InterPro" id="IPR029063">
    <property type="entry name" value="SAM-dependent_MTases_sf"/>
</dbReference>
<protein>
    <recommendedName>
        <fullName evidence="7">tRNA (guanine-N(7)-)-methyltransferase</fullName>
        <ecNumber evidence="7">2.1.1.33</ecNumber>
    </recommendedName>
    <alternativeName>
        <fullName evidence="7">tRNA (guanine(46)-N(7))-methyltransferase</fullName>
    </alternativeName>
    <alternativeName>
        <fullName evidence="7">tRNA(m7G46)-methyltransferase</fullName>
    </alternativeName>
</protein>
<feature type="binding site" evidence="7">
    <location>
        <position position="129"/>
    </location>
    <ligand>
        <name>substrate</name>
    </ligand>
</feature>
<keyword evidence="4 7" id="KW-0808">Transferase</keyword>
<feature type="binding site" evidence="7">
    <location>
        <position position="76"/>
    </location>
    <ligand>
        <name>S-adenosyl-L-methionine</name>
        <dbReference type="ChEBI" id="CHEBI:59789"/>
    </ligand>
</feature>
<dbReference type="Gene3D" id="3.40.50.150">
    <property type="entry name" value="Vaccinia Virus protein VP39"/>
    <property type="match status" value="1"/>
</dbReference>
<dbReference type="PANTHER" id="PTHR23417">
    <property type="entry name" value="3-DEOXY-D-MANNO-OCTULOSONIC-ACID TRANSFERASE/TRNA GUANINE-N 7 - -METHYLTRANSFERASE"/>
    <property type="match status" value="1"/>
</dbReference>
<evidence type="ECO:0000256" key="5">
    <source>
        <dbReference type="ARBA" id="ARBA00022691"/>
    </source>
</evidence>
<dbReference type="PANTHER" id="PTHR23417:SF14">
    <property type="entry name" value="PENTACOTRIPEPTIDE-REPEAT REGION OF PRORP DOMAIN-CONTAINING PROTEIN"/>
    <property type="match status" value="1"/>
</dbReference>
<dbReference type="NCBIfam" id="TIGR00091">
    <property type="entry name" value="tRNA (guanosine(46)-N7)-methyltransferase TrmB"/>
    <property type="match status" value="1"/>
</dbReference>
<dbReference type="HAMAP" id="MF_01057">
    <property type="entry name" value="tRNA_methyltr_TrmB"/>
    <property type="match status" value="1"/>
</dbReference>
<feature type="binding site" evidence="7">
    <location>
        <position position="51"/>
    </location>
    <ligand>
        <name>S-adenosyl-L-methionine</name>
        <dbReference type="ChEBI" id="CHEBI:59789"/>
    </ligand>
</feature>
<dbReference type="InterPro" id="IPR055361">
    <property type="entry name" value="tRNA_methyltr_TrmB_bact"/>
</dbReference>
<comment type="caution">
    <text evidence="7">Lacks conserved residue(s) required for the propagation of feature annotation.</text>
</comment>
<keyword evidence="5 7" id="KW-0949">S-adenosyl-L-methionine</keyword>
<sequence length="238" mass="27226">MGKNKLQRFAENETFKNLVQPEFDAVFGCDYHLKGNWHASFFGNSKPIVLELGCGRGEYTVALGQKFPEKSFIGIDVKGARLWRGAKTATEDNMDNVGFLRTRIEFIRSLFGKDEVAELWITFPDPQLKKSRLKKRLTCSGFLNSYREFLAPDGIVHLKTDNQNLHFYTKKLLEENGMEILVATNDLYNSGMADEILSVKTKYEQDYLAKGMPITYLKFRIHGDKPLVEPADIEPFVI</sequence>
<feature type="binding site" evidence="7">
    <location>
        <begin position="201"/>
        <end position="204"/>
    </location>
    <ligand>
        <name>substrate</name>
    </ligand>
</feature>
<dbReference type="GO" id="GO:0043527">
    <property type="term" value="C:tRNA methyltransferase complex"/>
    <property type="evidence" value="ECO:0007669"/>
    <property type="project" value="TreeGrafter"/>
</dbReference>
<dbReference type="Proteomes" id="UP000294830">
    <property type="component" value="Unassembled WGS sequence"/>
</dbReference>
<dbReference type="EMBL" id="SLWB01000005">
    <property type="protein sequence ID" value="TCN68918.1"/>
    <property type="molecule type" value="Genomic_DNA"/>
</dbReference>
<evidence type="ECO:0000313" key="9">
    <source>
        <dbReference type="Proteomes" id="UP000294830"/>
    </source>
</evidence>
<dbReference type="AlphaFoldDB" id="A0A4R2EIT5"/>
<keyword evidence="9" id="KW-1185">Reference proteome</keyword>
<dbReference type="Pfam" id="PF02390">
    <property type="entry name" value="Methyltransf_4"/>
    <property type="match status" value="1"/>
</dbReference>
<evidence type="ECO:0000256" key="6">
    <source>
        <dbReference type="ARBA" id="ARBA00022694"/>
    </source>
</evidence>
<comment type="caution">
    <text evidence="8">The sequence shown here is derived from an EMBL/GenBank/DDBJ whole genome shotgun (WGS) entry which is preliminary data.</text>
</comment>
<reference evidence="8 9" key="1">
    <citation type="submission" date="2019-03" db="EMBL/GenBank/DDBJ databases">
        <title>Genomic Encyclopedia of Archaeal and Bacterial Type Strains, Phase II (KMG-II): from individual species to whole genera.</title>
        <authorList>
            <person name="Goeker M."/>
        </authorList>
    </citation>
    <scope>NUCLEOTIDE SEQUENCE [LARGE SCALE GENOMIC DNA]</scope>
    <source>
        <strain evidence="8 9">RL-C</strain>
    </source>
</reference>
<dbReference type="UniPathway" id="UPA00989"/>
<dbReference type="SUPFAM" id="SSF53335">
    <property type="entry name" value="S-adenosyl-L-methionine-dependent methyltransferases"/>
    <property type="match status" value="1"/>
</dbReference>
<evidence type="ECO:0000256" key="4">
    <source>
        <dbReference type="ARBA" id="ARBA00022679"/>
    </source>
</evidence>
<comment type="function">
    <text evidence="2 7">Catalyzes the formation of N(7)-methylguanine at position 46 (m7G46) in tRNA.</text>
</comment>
<comment type="pathway">
    <text evidence="7">tRNA modification; N(7)-methylguanine-tRNA biosynthesis.</text>
</comment>
<gene>
    <name evidence="7" type="primary">trmB</name>
    <name evidence="8" type="ORF">CLV25_105120</name>
</gene>
<dbReference type="EC" id="2.1.1.33" evidence="7"/>
<dbReference type="NCBIfam" id="NF001080">
    <property type="entry name" value="PRK00121.2-2"/>
    <property type="match status" value="1"/>
</dbReference>
<evidence type="ECO:0000256" key="3">
    <source>
        <dbReference type="ARBA" id="ARBA00022603"/>
    </source>
</evidence>
<evidence type="ECO:0000256" key="2">
    <source>
        <dbReference type="ARBA" id="ARBA00003015"/>
    </source>
</evidence>
<dbReference type="GO" id="GO:0008176">
    <property type="term" value="F:tRNA (guanine(46)-N7)-methyltransferase activity"/>
    <property type="evidence" value="ECO:0007669"/>
    <property type="project" value="UniProtKB-UniRule"/>
</dbReference>
<feature type="binding site" evidence="7">
    <location>
        <position position="161"/>
    </location>
    <ligand>
        <name>substrate</name>
    </ligand>
</feature>
<dbReference type="OrthoDB" id="9802090at2"/>
<feature type="binding site" evidence="7">
    <location>
        <position position="125"/>
    </location>
    <ligand>
        <name>S-adenosyl-L-methionine</name>
        <dbReference type="ChEBI" id="CHEBI:59789"/>
    </ligand>
</feature>
<dbReference type="RefSeq" id="WP_131838933.1">
    <property type="nucleotide sequence ID" value="NZ_SLWB01000005.1"/>
</dbReference>
<comment type="similarity">
    <text evidence="7">Belongs to the class I-like SAM-binding methyltransferase superfamily. TrmB family.</text>
</comment>
<evidence type="ECO:0000313" key="8">
    <source>
        <dbReference type="EMBL" id="TCN68918.1"/>
    </source>
</evidence>
<name>A0A4R2EIT5_9BACT</name>
<proteinExistence type="inferred from homology"/>
<comment type="catalytic activity">
    <reaction evidence="1 7">
        <text>guanosine(46) in tRNA + S-adenosyl-L-methionine = N(7)-methylguanosine(46) in tRNA + S-adenosyl-L-homocysteine</text>
        <dbReference type="Rhea" id="RHEA:42708"/>
        <dbReference type="Rhea" id="RHEA-COMP:10188"/>
        <dbReference type="Rhea" id="RHEA-COMP:10189"/>
        <dbReference type="ChEBI" id="CHEBI:57856"/>
        <dbReference type="ChEBI" id="CHEBI:59789"/>
        <dbReference type="ChEBI" id="CHEBI:74269"/>
        <dbReference type="ChEBI" id="CHEBI:74480"/>
        <dbReference type="EC" id="2.1.1.33"/>
    </reaction>
</comment>
<keyword evidence="6 7" id="KW-0819">tRNA processing</keyword>
<dbReference type="PROSITE" id="PS51625">
    <property type="entry name" value="SAM_MT_TRMB"/>
    <property type="match status" value="1"/>
</dbReference>
<dbReference type="InterPro" id="IPR003358">
    <property type="entry name" value="tRNA_(Gua-N-7)_MeTrfase_Trmb"/>
</dbReference>
<organism evidence="8 9">
    <name type="scientific">Acetobacteroides hydrogenigenes</name>
    <dbReference type="NCBI Taxonomy" id="979970"/>
    <lineage>
        <taxon>Bacteria</taxon>
        <taxon>Pseudomonadati</taxon>
        <taxon>Bacteroidota</taxon>
        <taxon>Bacteroidia</taxon>
        <taxon>Bacteroidales</taxon>
        <taxon>Rikenellaceae</taxon>
        <taxon>Acetobacteroides</taxon>
    </lineage>
</organism>
<keyword evidence="3 7" id="KW-0489">Methyltransferase</keyword>
<evidence type="ECO:0000256" key="1">
    <source>
        <dbReference type="ARBA" id="ARBA00000142"/>
    </source>
</evidence>
<evidence type="ECO:0000256" key="7">
    <source>
        <dbReference type="HAMAP-Rule" id="MF_01057"/>
    </source>
</evidence>
<accession>A0A4R2EIT5</accession>